<dbReference type="AlphaFoldDB" id="A0A177WGX1"/>
<keyword evidence="2" id="KW-0732">Signal</keyword>
<dbReference type="Proteomes" id="UP000077115">
    <property type="component" value="Unassembled WGS sequence"/>
</dbReference>
<gene>
    <name evidence="3" type="ORF">BDEG_22902</name>
</gene>
<feature type="compositionally biased region" description="Basic and acidic residues" evidence="1">
    <location>
        <begin position="102"/>
        <end position="120"/>
    </location>
</feature>
<evidence type="ECO:0000313" key="4">
    <source>
        <dbReference type="Proteomes" id="UP000077115"/>
    </source>
</evidence>
<feature type="signal peptide" evidence="2">
    <location>
        <begin position="1"/>
        <end position="18"/>
    </location>
</feature>
<feature type="chain" id="PRO_5008077558" evidence="2">
    <location>
        <begin position="19"/>
        <end position="120"/>
    </location>
</feature>
<sequence>MKLAVILVSSLVITDSQSLPIQQDSSSLESSTRSSMQNSTPILDKRKVSIENSHDSTQVNIMPRGFPMAQFMIGSVTTAAVSTAIYTQDAKRKENRKNKKKKESDEKEAKDKESKEKGKE</sequence>
<feature type="compositionally biased region" description="Basic and acidic residues" evidence="1">
    <location>
        <begin position="43"/>
        <end position="54"/>
    </location>
</feature>
<reference evidence="3 4" key="1">
    <citation type="submission" date="2006-10" db="EMBL/GenBank/DDBJ databases">
        <title>The Genome Sequence of Batrachochytrium dendrobatidis JEL423.</title>
        <authorList>
            <consortium name="The Broad Institute Genome Sequencing Platform"/>
            <person name="Birren B."/>
            <person name="Lander E."/>
            <person name="Galagan J."/>
            <person name="Cuomo C."/>
            <person name="Devon K."/>
            <person name="Jaffe D."/>
            <person name="Butler J."/>
            <person name="Alvarez P."/>
            <person name="Gnerre S."/>
            <person name="Grabherr M."/>
            <person name="Kleber M."/>
            <person name="Mauceli E."/>
            <person name="Brockman W."/>
            <person name="Young S."/>
            <person name="LaButti K."/>
            <person name="Sykes S."/>
            <person name="DeCaprio D."/>
            <person name="Crawford M."/>
            <person name="Koehrsen M."/>
            <person name="Engels R."/>
            <person name="Montgomery P."/>
            <person name="Pearson M."/>
            <person name="Howarth C."/>
            <person name="Larson L."/>
            <person name="White J."/>
            <person name="O'Leary S."/>
            <person name="Kodira C."/>
            <person name="Zeng Q."/>
            <person name="Yandava C."/>
            <person name="Alvarado L."/>
            <person name="Longcore J."/>
            <person name="James T."/>
        </authorList>
    </citation>
    <scope>NUCLEOTIDE SEQUENCE [LARGE SCALE GENOMIC DNA]</scope>
    <source>
        <strain evidence="3 4">JEL423</strain>
    </source>
</reference>
<dbReference type="VEuPathDB" id="FungiDB:BDEG_22902"/>
<feature type="region of interest" description="Disordered" evidence="1">
    <location>
        <begin position="19"/>
        <end position="55"/>
    </location>
</feature>
<name>A0A177WGX1_BATDL</name>
<evidence type="ECO:0000256" key="2">
    <source>
        <dbReference type="SAM" id="SignalP"/>
    </source>
</evidence>
<reference evidence="3 4" key="2">
    <citation type="submission" date="2016-05" db="EMBL/GenBank/DDBJ databases">
        <title>Lineage-specific infection strategies underlie the spectrum of fungal disease in amphibians.</title>
        <authorList>
            <person name="Cuomo C.A."/>
            <person name="Farrer R.A."/>
            <person name="James T."/>
            <person name="Longcore J."/>
            <person name="Birren B."/>
        </authorList>
    </citation>
    <scope>NUCLEOTIDE SEQUENCE [LARGE SCALE GENOMIC DNA]</scope>
    <source>
        <strain evidence="3 4">JEL423</strain>
    </source>
</reference>
<evidence type="ECO:0000313" key="3">
    <source>
        <dbReference type="EMBL" id="OAJ39022.1"/>
    </source>
</evidence>
<feature type="compositionally biased region" description="Low complexity" evidence="1">
    <location>
        <begin position="25"/>
        <end position="35"/>
    </location>
</feature>
<evidence type="ECO:0000256" key="1">
    <source>
        <dbReference type="SAM" id="MobiDB-lite"/>
    </source>
</evidence>
<dbReference type="EMBL" id="DS022302">
    <property type="protein sequence ID" value="OAJ39022.1"/>
    <property type="molecule type" value="Genomic_DNA"/>
</dbReference>
<organism evidence="3 4">
    <name type="scientific">Batrachochytrium dendrobatidis (strain JEL423)</name>
    <dbReference type="NCBI Taxonomy" id="403673"/>
    <lineage>
        <taxon>Eukaryota</taxon>
        <taxon>Fungi</taxon>
        <taxon>Fungi incertae sedis</taxon>
        <taxon>Chytridiomycota</taxon>
        <taxon>Chytridiomycota incertae sedis</taxon>
        <taxon>Chytridiomycetes</taxon>
        <taxon>Rhizophydiales</taxon>
        <taxon>Rhizophydiales incertae sedis</taxon>
        <taxon>Batrachochytrium</taxon>
    </lineage>
</organism>
<accession>A0A177WGX1</accession>
<protein>
    <submittedName>
        <fullName evidence="3">Uncharacterized protein</fullName>
    </submittedName>
</protein>
<feature type="region of interest" description="Disordered" evidence="1">
    <location>
        <begin position="85"/>
        <end position="120"/>
    </location>
</feature>
<proteinExistence type="predicted"/>